<proteinExistence type="predicted"/>
<sequence>MPEISPSDLGHLGRKSRIGARGPKNGFELTNFVSPTMNSHQFACSGDQESTQRSLRKKKSSRHTSVIPAKAGIHAFPNIMKKKSFPPKPNMARPAGLTLRQTAAQPKTKEMTPWHG</sequence>
<dbReference type="EMBL" id="JADBGG010000003">
    <property type="protein sequence ID" value="MBE1423879.1"/>
    <property type="molecule type" value="Genomic_DNA"/>
</dbReference>
<feature type="region of interest" description="Disordered" evidence="1">
    <location>
        <begin position="80"/>
        <end position="116"/>
    </location>
</feature>
<evidence type="ECO:0000313" key="3">
    <source>
        <dbReference type="Proteomes" id="UP000639010"/>
    </source>
</evidence>
<feature type="compositionally biased region" description="Polar residues" evidence="1">
    <location>
        <begin position="40"/>
        <end position="53"/>
    </location>
</feature>
<gene>
    <name evidence="2" type="ORF">H4684_000503</name>
</gene>
<name>A0ABR9GZK5_9BACT</name>
<protein>
    <submittedName>
        <fullName evidence="2">Uncharacterized protein</fullName>
    </submittedName>
</protein>
<feature type="region of interest" description="Disordered" evidence="1">
    <location>
        <begin position="1"/>
        <end position="26"/>
    </location>
</feature>
<feature type="region of interest" description="Disordered" evidence="1">
    <location>
        <begin position="40"/>
        <end position="64"/>
    </location>
</feature>
<dbReference type="Proteomes" id="UP000639010">
    <property type="component" value="Unassembled WGS sequence"/>
</dbReference>
<organism evidence="2 3">
    <name type="scientific">Desulfomicrobium macestii</name>
    <dbReference type="NCBI Taxonomy" id="90731"/>
    <lineage>
        <taxon>Bacteria</taxon>
        <taxon>Pseudomonadati</taxon>
        <taxon>Thermodesulfobacteriota</taxon>
        <taxon>Desulfovibrionia</taxon>
        <taxon>Desulfovibrionales</taxon>
        <taxon>Desulfomicrobiaceae</taxon>
        <taxon>Desulfomicrobium</taxon>
    </lineage>
</organism>
<reference evidence="2 3" key="1">
    <citation type="submission" date="2020-10" db="EMBL/GenBank/DDBJ databases">
        <title>Genomic Encyclopedia of Type Strains, Phase IV (KMG-IV): sequencing the most valuable type-strain genomes for metagenomic binning, comparative biology and taxonomic classification.</title>
        <authorList>
            <person name="Goeker M."/>
        </authorList>
    </citation>
    <scope>NUCLEOTIDE SEQUENCE [LARGE SCALE GENOMIC DNA]</scope>
    <source>
        <strain evidence="2 3">DSM 4194</strain>
    </source>
</reference>
<keyword evidence="3" id="KW-1185">Reference proteome</keyword>
<comment type="caution">
    <text evidence="2">The sequence shown here is derived from an EMBL/GenBank/DDBJ whole genome shotgun (WGS) entry which is preliminary data.</text>
</comment>
<evidence type="ECO:0000256" key="1">
    <source>
        <dbReference type="SAM" id="MobiDB-lite"/>
    </source>
</evidence>
<feature type="compositionally biased region" description="Basic and acidic residues" evidence="1">
    <location>
        <begin position="107"/>
        <end position="116"/>
    </location>
</feature>
<dbReference type="RefSeq" id="WP_192622714.1">
    <property type="nucleotide sequence ID" value="NZ_JADBGG010000003.1"/>
</dbReference>
<evidence type="ECO:0000313" key="2">
    <source>
        <dbReference type="EMBL" id="MBE1423879.1"/>
    </source>
</evidence>
<accession>A0ABR9GZK5</accession>